<protein>
    <recommendedName>
        <fullName evidence="5">Transmembrane protein</fullName>
    </recommendedName>
</protein>
<proteinExistence type="predicted"/>
<dbReference type="Proteomes" id="UP000887575">
    <property type="component" value="Unassembled WGS sequence"/>
</dbReference>
<evidence type="ECO:0000313" key="3">
    <source>
        <dbReference type="Proteomes" id="UP000887575"/>
    </source>
</evidence>
<dbReference type="InterPro" id="IPR040350">
    <property type="entry name" value="TMEM272"/>
</dbReference>
<feature type="transmembrane region" description="Helical" evidence="2">
    <location>
        <begin position="466"/>
        <end position="495"/>
    </location>
</feature>
<dbReference type="PANTHER" id="PTHR33444:SF2">
    <property type="entry name" value="MARVEL DOMAIN-CONTAINING PROTEIN"/>
    <property type="match status" value="1"/>
</dbReference>
<dbReference type="WBParaSite" id="MBELARI_LOCUS12102">
    <property type="protein sequence ID" value="MBELARI_LOCUS12102"/>
    <property type="gene ID" value="MBELARI_LOCUS12102"/>
</dbReference>
<feature type="transmembrane region" description="Helical" evidence="2">
    <location>
        <begin position="142"/>
        <end position="167"/>
    </location>
</feature>
<sequence>MSKKLSRQETIDSALGVAFKISDVVGIDSKRIHDSMRKKSVKNDVEMGNKQAQKEAEEILKNAVEKKGEDREDREEMTLNNDHVLEILNYINKVKNDEEEKKKKVTHGCSVFLQLFLGLPFSILFIYIGYNHQNDCTLISKLPIWLIVLGVISAIRCALTVFSWIAWKAQSPETAGAVEALDKCCASANFIWTIYGCYLLWDHWNDYTYEDKLSPLFCDHSVMIVSKMVIALFYVESIDGALGAVYKITEMTGFETKSFHDSVRKKVDERKESKMVNDVEMGRSKLREETKQLLKEAVEKRDLIEGETSAIPILNNEQLQEVFKVLEEADEKKKTQEPEGNVNKVKKGMTIGAALVTLLIFGPMAVTIFLVGYFHEDECPIERMPNWLRISGLIWIASLITTLIDLFAIYKKSKSLQTSTERVNSIIRFMSFIWCCYGIYLIWDIWDAYVTDDSQVDTYCHPTVMLFSKIIIGLFITGWAIAGVILTCLCICLFLGC</sequence>
<keyword evidence="2" id="KW-0812">Transmembrane</keyword>
<evidence type="ECO:0000256" key="2">
    <source>
        <dbReference type="SAM" id="Phobius"/>
    </source>
</evidence>
<keyword evidence="2" id="KW-1133">Transmembrane helix</keyword>
<evidence type="ECO:0000256" key="1">
    <source>
        <dbReference type="SAM" id="Coils"/>
    </source>
</evidence>
<keyword evidence="2" id="KW-0472">Membrane</keyword>
<feature type="transmembrane region" description="Helical" evidence="2">
    <location>
        <begin position="387"/>
        <end position="408"/>
    </location>
</feature>
<organism evidence="3 4">
    <name type="scientific">Mesorhabditis belari</name>
    <dbReference type="NCBI Taxonomy" id="2138241"/>
    <lineage>
        <taxon>Eukaryota</taxon>
        <taxon>Metazoa</taxon>
        <taxon>Ecdysozoa</taxon>
        <taxon>Nematoda</taxon>
        <taxon>Chromadorea</taxon>
        <taxon>Rhabditida</taxon>
        <taxon>Rhabditina</taxon>
        <taxon>Rhabditomorpha</taxon>
        <taxon>Rhabditoidea</taxon>
        <taxon>Rhabditidae</taxon>
        <taxon>Mesorhabditinae</taxon>
        <taxon>Mesorhabditis</taxon>
    </lineage>
</organism>
<evidence type="ECO:0008006" key="5">
    <source>
        <dbReference type="Google" id="ProtNLM"/>
    </source>
</evidence>
<accession>A0AAF3EDQ4</accession>
<feature type="transmembrane region" description="Helical" evidence="2">
    <location>
        <begin position="353"/>
        <end position="375"/>
    </location>
</feature>
<reference evidence="4" key="1">
    <citation type="submission" date="2024-02" db="UniProtKB">
        <authorList>
            <consortium name="WormBaseParasite"/>
        </authorList>
    </citation>
    <scope>IDENTIFICATION</scope>
</reference>
<name>A0AAF3EDQ4_9BILA</name>
<feature type="coiled-coil region" evidence="1">
    <location>
        <begin position="42"/>
        <end position="69"/>
    </location>
</feature>
<feature type="transmembrane region" description="Helical" evidence="2">
    <location>
        <begin position="111"/>
        <end position="130"/>
    </location>
</feature>
<evidence type="ECO:0000313" key="4">
    <source>
        <dbReference type="WBParaSite" id="MBELARI_LOCUS12102"/>
    </source>
</evidence>
<dbReference type="PANTHER" id="PTHR33444">
    <property type="entry name" value="SI:DKEY-19B23.12-RELATED"/>
    <property type="match status" value="1"/>
</dbReference>
<keyword evidence="1" id="KW-0175">Coiled coil</keyword>
<dbReference type="AlphaFoldDB" id="A0AAF3EDQ4"/>
<keyword evidence="3" id="KW-1185">Reference proteome</keyword>
<feature type="transmembrane region" description="Helical" evidence="2">
    <location>
        <begin position="429"/>
        <end position="446"/>
    </location>
</feature>